<dbReference type="SUPFAM" id="SSF58038">
    <property type="entry name" value="SNARE fusion complex"/>
    <property type="match status" value="2"/>
</dbReference>
<evidence type="ECO:0000313" key="5">
    <source>
        <dbReference type="Proteomes" id="UP001448207"/>
    </source>
</evidence>
<dbReference type="CDD" id="cd15886">
    <property type="entry name" value="SNARE_SEC9N"/>
    <property type="match status" value="1"/>
</dbReference>
<organism evidence="4 5">
    <name type="scientific">Phycomyces blakesleeanus</name>
    <dbReference type="NCBI Taxonomy" id="4837"/>
    <lineage>
        <taxon>Eukaryota</taxon>
        <taxon>Fungi</taxon>
        <taxon>Fungi incertae sedis</taxon>
        <taxon>Mucoromycota</taxon>
        <taxon>Mucoromycotina</taxon>
        <taxon>Mucoromycetes</taxon>
        <taxon>Mucorales</taxon>
        <taxon>Phycomycetaceae</taxon>
        <taxon>Phycomyces</taxon>
    </lineage>
</organism>
<feature type="domain" description="T-SNARE coiled-coil homology" evidence="3">
    <location>
        <begin position="122"/>
        <end position="184"/>
    </location>
</feature>
<dbReference type="Gene3D" id="1.20.5.110">
    <property type="match status" value="2"/>
</dbReference>
<name>A0ABR3AVQ3_PHYBL</name>
<feature type="compositionally biased region" description="Low complexity" evidence="2">
    <location>
        <begin position="45"/>
        <end position="54"/>
    </location>
</feature>
<dbReference type="InterPro" id="IPR000727">
    <property type="entry name" value="T_SNARE_dom"/>
</dbReference>
<reference evidence="4 5" key="1">
    <citation type="submission" date="2024-04" db="EMBL/GenBank/DDBJ databases">
        <title>Symmetric and asymmetric DNA N6-adenine methylation regulates different biological responses in Mucorales.</title>
        <authorList>
            <consortium name="Lawrence Berkeley National Laboratory"/>
            <person name="Lax C."/>
            <person name="Mondo S.J."/>
            <person name="Osorio-Concepcion M."/>
            <person name="Muszewska A."/>
            <person name="Corrochano-Luque M."/>
            <person name="Gutierrez G."/>
            <person name="Riley R."/>
            <person name="Lipzen A."/>
            <person name="Guo J."/>
            <person name="Hundley H."/>
            <person name="Amirebrahimi M."/>
            <person name="Ng V."/>
            <person name="Lorenzo-Gutierrez D."/>
            <person name="Binder U."/>
            <person name="Yang J."/>
            <person name="Song Y."/>
            <person name="Canovas D."/>
            <person name="Navarro E."/>
            <person name="Freitag M."/>
            <person name="Gabaldon T."/>
            <person name="Grigoriev I.V."/>
            <person name="Corrochano L.M."/>
            <person name="Nicolas F.E."/>
            <person name="Garre V."/>
        </authorList>
    </citation>
    <scope>NUCLEOTIDE SEQUENCE [LARGE SCALE GENOMIC DNA]</scope>
    <source>
        <strain evidence="4 5">L51</strain>
    </source>
</reference>
<feature type="compositionally biased region" description="Polar residues" evidence="2">
    <location>
        <begin position="19"/>
        <end position="44"/>
    </location>
</feature>
<evidence type="ECO:0000313" key="4">
    <source>
        <dbReference type="EMBL" id="KAL0083668.1"/>
    </source>
</evidence>
<accession>A0ABR3AVQ3</accession>
<feature type="compositionally biased region" description="Basic and acidic residues" evidence="2">
    <location>
        <begin position="203"/>
        <end position="236"/>
    </location>
</feature>
<dbReference type="EMBL" id="JBCLYO010000013">
    <property type="protein sequence ID" value="KAL0083668.1"/>
    <property type="molecule type" value="Genomic_DNA"/>
</dbReference>
<evidence type="ECO:0000259" key="3">
    <source>
        <dbReference type="PROSITE" id="PS50192"/>
    </source>
</evidence>
<dbReference type="PROSITE" id="PS50192">
    <property type="entry name" value="T_SNARE"/>
    <property type="match status" value="2"/>
</dbReference>
<proteinExistence type="inferred from homology"/>
<gene>
    <name evidence="4" type="ORF">J3Q64DRAFT_1641902</name>
</gene>
<feature type="compositionally biased region" description="Acidic residues" evidence="2">
    <location>
        <begin position="270"/>
        <end position="280"/>
    </location>
</feature>
<dbReference type="PANTHER" id="PTHR19305">
    <property type="entry name" value="SYNAPTOSOMAL ASSOCIATED PROTEIN"/>
    <property type="match status" value="1"/>
</dbReference>
<comment type="similarity">
    <text evidence="1">Belongs to the SNAP-25 family.</text>
</comment>
<comment type="caution">
    <text evidence="4">The sequence shown here is derived from an EMBL/GenBank/DDBJ whole genome shotgun (WGS) entry which is preliminary data.</text>
</comment>
<dbReference type="PANTHER" id="PTHR19305:SF9">
    <property type="entry name" value="SYNAPTOSOMAL-ASSOCIATED PROTEIN 29"/>
    <property type="match status" value="1"/>
</dbReference>
<feature type="region of interest" description="Disordered" evidence="2">
    <location>
        <begin position="1"/>
        <end position="118"/>
    </location>
</feature>
<feature type="domain" description="T-SNARE coiled-coil homology" evidence="3">
    <location>
        <begin position="276"/>
        <end position="338"/>
    </location>
</feature>
<keyword evidence="5" id="KW-1185">Reference proteome</keyword>
<feature type="compositionally biased region" description="Basic and acidic residues" evidence="2">
    <location>
        <begin position="61"/>
        <end position="71"/>
    </location>
</feature>
<feature type="region of interest" description="Disordered" evidence="2">
    <location>
        <begin position="203"/>
        <end position="280"/>
    </location>
</feature>
<evidence type="ECO:0000256" key="2">
    <source>
        <dbReference type="SAM" id="MobiDB-lite"/>
    </source>
</evidence>
<protein>
    <recommendedName>
        <fullName evidence="3">t-SNARE coiled-coil homology domain-containing protein</fullName>
    </recommendedName>
</protein>
<dbReference type="Proteomes" id="UP001448207">
    <property type="component" value="Unassembled WGS sequence"/>
</dbReference>
<sequence>MFWRKKDKTPKNPFEEDNASQYSQSTQSTNPPSYVSTPEPTSNQSYSEESYSSGGRYGSRKNQDTNEESARNDLFSGAAPSRRYNSYNDQDEQDAYGSSRFGQQQQEEDQEQEVSGLKQQIRNVKQESLASTRNALQKIHETEQAAANTMNLLGQQSTQIANVDRNLDLSKAYSDRAAAQASELKQLNRSIFIPVISNPFTKGSRERKELEARRQDHAEHMNEREDIRQFEYESQARVESAQRQAQRGPGSNGGYRRGRSDEDKRRYQFEADEEDDAVEDELDENLDLLGDATSRIKNMALSMRDELDSQNKHLTKVTEKVDPISERLVMTTHKLNSTK</sequence>
<evidence type="ECO:0000256" key="1">
    <source>
        <dbReference type="ARBA" id="ARBA00009480"/>
    </source>
</evidence>
<dbReference type="SMART" id="SM00397">
    <property type="entry name" value="t_SNARE"/>
    <property type="match status" value="2"/>
</dbReference>
<feature type="compositionally biased region" description="Basic and acidic residues" evidence="2">
    <location>
        <begin position="258"/>
        <end position="269"/>
    </location>
</feature>